<dbReference type="AlphaFoldDB" id="A0A1Q3ES37"/>
<accession>A0A1Q3ES37</accession>
<evidence type="ECO:0000313" key="2">
    <source>
        <dbReference type="Proteomes" id="UP000188533"/>
    </source>
</evidence>
<proteinExistence type="predicted"/>
<comment type="caution">
    <text evidence="1">The sequence shown here is derived from an EMBL/GenBank/DDBJ whole genome shotgun (WGS) entry which is preliminary data.</text>
</comment>
<reference evidence="1 2" key="1">
    <citation type="submission" date="2016-08" db="EMBL/GenBank/DDBJ databases">
        <authorList>
            <consortium name="Lentinula edodes genome sequencing consortium"/>
            <person name="Sakamoto Y."/>
            <person name="Nakade K."/>
            <person name="Sato S."/>
            <person name="Yoshida Y."/>
            <person name="Miyazaki K."/>
            <person name="Natsume S."/>
            <person name="Konno N."/>
        </authorList>
    </citation>
    <scope>NUCLEOTIDE SEQUENCE [LARGE SCALE GENOMIC DNA]</scope>
    <source>
        <strain evidence="1 2">NBRC 111202</strain>
    </source>
</reference>
<sequence length="84" mass="9830">MYIWAWMKFQQANLELKRSTLCPGPFIFAFLSTRIIHRKSTLYNHSTTRSPLPLQLDVVAPRQLILGQHLGQLNLELKKAVRQR</sequence>
<organism evidence="1 2">
    <name type="scientific">Lentinula edodes</name>
    <name type="common">Shiitake mushroom</name>
    <name type="synonym">Lentinus edodes</name>
    <dbReference type="NCBI Taxonomy" id="5353"/>
    <lineage>
        <taxon>Eukaryota</taxon>
        <taxon>Fungi</taxon>
        <taxon>Dikarya</taxon>
        <taxon>Basidiomycota</taxon>
        <taxon>Agaricomycotina</taxon>
        <taxon>Agaricomycetes</taxon>
        <taxon>Agaricomycetidae</taxon>
        <taxon>Agaricales</taxon>
        <taxon>Marasmiineae</taxon>
        <taxon>Omphalotaceae</taxon>
        <taxon>Lentinula</taxon>
    </lineage>
</organism>
<evidence type="ECO:0000313" key="1">
    <source>
        <dbReference type="EMBL" id="GAW10016.1"/>
    </source>
</evidence>
<protein>
    <submittedName>
        <fullName evidence="1">Uncharacterized protein</fullName>
    </submittedName>
</protein>
<dbReference type="Proteomes" id="UP000188533">
    <property type="component" value="Unassembled WGS sequence"/>
</dbReference>
<keyword evidence="2" id="KW-1185">Reference proteome</keyword>
<reference evidence="1 2" key="2">
    <citation type="submission" date="2017-02" db="EMBL/GenBank/DDBJ databases">
        <title>A genome survey and senescence transcriptome analysis in Lentinula edodes.</title>
        <authorList>
            <person name="Sakamoto Y."/>
            <person name="Nakade K."/>
            <person name="Sato S."/>
            <person name="Yoshida Y."/>
            <person name="Miyazaki K."/>
            <person name="Natsume S."/>
            <person name="Konno N."/>
        </authorList>
    </citation>
    <scope>NUCLEOTIDE SEQUENCE [LARGE SCALE GENOMIC DNA]</scope>
    <source>
        <strain evidence="1 2">NBRC 111202</strain>
    </source>
</reference>
<dbReference type="EMBL" id="BDGU01001499">
    <property type="protein sequence ID" value="GAW10016.1"/>
    <property type="molecule type" value="Genomic_DNA"/>
</dbReference>
<gene>
    <name evidence="1" type="ORF">LENED_012239</name>
</gene>
<name>A0A1Q3ES37_LENED</name>